<feature type="transmembrane region" description="Helical" evidence="2">
    <location>
        <begin position="113"/>
        <end position="133"/>
    </location>
</feature>
<organism evidence="3 4">
    <name type="scientific">Streptomyces poonensis</name>
    <dbReference type="NCBI Taxonomy" id="68255"/>
    <lineage>
        <taxon>Bacteria</taxon>
        <taxon>Bacillati</taxon>
        <taxon>Actinomycetota</taxon>
        <taxon>Actinomycetes</taxon>
        <taxon>Kitasatosporales</taxon>
        <taxon>Streptomycetaceae</taxon>
        <taxon>Streptomyces</taxon>
    </lineage>
</organism>
<keyword evidence="4" id="KW-1185">Reference proteome</keyword>
<dbReference type="RefSeq" id="WP_189858654.1">
    <property type="nucleotide sequence ID" value="NZ_BMVW01000004.1"/>
</dbReference>
<gene>
    <name evidence="3" type="ORF">GCM10010365_27230</name>
</gene>
<dbReference type="AlphaFoldDB" id="A0A918UH00"/>
<reference evidence="3" key="1">
    <citation type="journal article" date="2014" name="Int. J. Syst. Evol. Microbiol.">
        <title>Complete genome sequence of Corynebacterium casei LMG S-19264T (=DSM 44701T), isolated from a smear-ripened cheese.</title>
        <authorList>
            <consortium name="US DOE Joint Genome Institute (JGI-PGF)"/>
            <person name="Walter F."/>
            <person name="Albersmeier A."/>
            <person name="Kalinowski J."/>
            <person name="Ruckert C."/>
        </authorList>
    </citation>
    <scope>NUCLEOTIDE SEQUENCE</scope>
    <source>
        <strain evidence="3">JCM 4815</strain>
    </source>
</reference>
<protein>
    <submittedName>
        <fullName evidence="3">Uncharacterized protein</fullName>
    </submittedName>
</protein>
<keyword evidence="2" id="KW-0472">Membrane</keyword>
<reference evidence="3" key="2">
    <citation type="submission" date="2020-09" db="EMBL/GenBank/DDBJ databases">
        <authorList>
            <person name="Sun Q."/>
            <person name="Ohkuma M."/>
        </authorList>
    </citation>
    <scope>NUCLEOTIDE SEQUENCE</scope>
    <source>
        <strain evidence="3">JCM 4815</strain>
    </source>
</reference>
<dbReference type="Proteomes" id="UP000622166">
    <property type="component" value="Unassembled WGS sequence"/>
</dbReference>
<feature type="transmembrane region" description="Helical" evidence="2">
    <location>
        <begin position="62"/>
        <end position="81"/>
    </location>
</feature>
<sequence length="146" mass="14764">MQTLRIKLPSSSGPPPGDDGRPRPGPRRDLAALLAGGAVTVAAAGALLALTDTASPLRGPLTLFFLLAAPGAAIGAALRGLAPLGRVVTSVAGAVAVDLLVAQALLATRAWSVRGGIVAVTAISSLVLLLVSVRRLRGRTERRRTP</sequence>
<evidence type="ECO:0000313" key="4">
    <source>
        <dbReference type="Proteomes" id="UP000622166"/>
    </source>
</evidence>
<evidence type="ECO:0000313" key="3">
    <source>
        <dbReference type="EMBL" id="GGZ06814.1"/>
    </source>
</evidence>
<feature type="region of interest" description="Disordered" evidence="1">
    <location>
        <begin position="1"/>
        <end position="26"/>
    </location>
</feature>
<accession>A0A918UH00</accession>
<name>A0A918UH00_9ACTN</name>
<proteinExistence type="predicted"/>
<feature type="transmembrane region" description="Helical" evidence="2">
    <location>
        <begin position="30"/>
        <end position="50"/>
    </location>
</feature>
<comment type="caution">
    <text evidence="3">The sequence shown here is derived from an EMBL/GenBank/DDBJ whole genome shotgun (WGS) entry which is preliminary data.</text>
</comment>
<evidence type="ECO:0000256" key="1">
    <source>
        <dbReference type="SAM" id="MobiDB-lite"/>
    </source>
</evidence>
<keyword evidence="2" id="KW-1133">Transmembrane helix</keyword>
<feature type="transmembrane region" description="Helical" evidence="2">
    <location>
        <begin position="88"/>
        <end position="107"/>
    </location>
</feature>
<keyword evidence="2" id="KW-0812">Transmembrane</keyword>
<evidence type="ECO:0000256" key="2">
    <source>
        <dbReference type="SAM" id="Phobius"/>
    </source>
</evidence>
<dbReference type="EMBL" id="BMVW01000004">
    <property type="protein sequence ID" value="GGZ06814.1"/>
    <property type="molecule type" value="Genomic_DNA"/>
</dbReference>